<dbReference type="AlphaFoldDB" id="A0A086T597"/>
<dbReference type="EMBL" id="JPKY01000047">
    <property type="protein sequence ID" value="KFH44529.1"/>
    <property type="molecule type" value="Genomic_DNA"/>
</dbReference>
<reference evidence="13" key="1">
    <citation type="journal article" date="2014" name="Genome Announc.">
        <title>Genome sequence and annotation of Acremonium chrysogenum, producer of the beta-lactam antibiotic cephalosporin C.</title>
        <authorList>
            <person name="Terfehr D."/>
            <person name="Dahlmann T.A."/>
            <person name="Specht T."/>
            <person name="Zadra I."/>
            <person name="Kuernsteiner H."/>
            <person name="Kueck U."/>
        </authorList>
    </citation>
    <scope>NUCLEOTIDE SEQUENCE [LARGE SCALE GENOMIC DNA]</scope>
    <source>
        <strain evidence="13">ATCC 11550 / CBS 779.69 / DSM 880 / IAM 14645 / JCM 23072 / IMI 49137</strain>
    </source>
</reference>
<dbReference type="InterPro" id="IPR050495">
    <property type="entry name" value="ATG22/LtaA_families"/>
</dbReference>
<dbReference type="GO" id="GO:0032974">
    <property type="term" value="P:amino acid transmembrane export from vacuole"/>
    <property type="evidence" value="ECO:0007669"/>
    <property type="project" value="InterPro"/>
</dbReference>
<evidence type="ECO:0000313" key="13">
    <source>
        <dbReference type="Proteomes" id="UP000029964"/>
    </source>
</evidence>
<feature type="transmembrane region" description="Helical" evidence="10">
    <location>
        <begin position="350"/>
        <end position="374"/>
    </location>
</feature>
<comment type="subcellular location">
    <subcellularLocation>
        <location evidence="1 10">Vacuole membrane</location>
        <topology evidence="1 10">Multi-pass membrane protein</topology>
    </subcellularLocation>
</comment>
<feature type="transmembrane region" description="Helical" evidence="10">
    <location>
        <begin position="519"/>
        <end position="538"/>
    </location>
</feature>
<evidence type="ECO:0000256" key="1">
    <source>
        <dbReference type="ARBA" id="ARBA00004128"/>
    </source>
</evidence>
<dbReference type="OrthoDB" id="192733at2759"/>
<keyword evidence="6 10" id="KW-0029">Amino-acid transport</keyword>
<dbReference type="InterPro" id="IPR024671">
    <property type="entry name" value="Atg22-like"/>
</dbReference>
<comment type="function">
    <text evidence="10">Vacuolar effluxer which mediate the efflux of amino acids resulting from autophagic degradation. The release of autophagic amino acids allows the maintenance of protein synthesis and viability during nitrogen starvation.</text>
</comment>
<evidence type="ECO:0000256" key="3">
    <source>
        <dbReference type="ARBA" id="ARBA00022448"/>
    </source>
</evidence>
<evidence type="ECO:0000256" key="4">
    <source>
        <dbReference type="ARBA" id="ARBA00022554"/>
    </source>
</evidence>
<evidence type="ECO:0000256" key="9">
    <source>
        <dbReference type="ARBA" id="ARBA00023136"/>
    </source>
</evidence>
<dbReference type="InterPro" id="IPR036259">
    <property type="entry name" value="MFS_trans_sf"/>
</dbReference>
<evidence type="ECO:0000256" key="11">
    <source>
        <dbReference type="SAM" id="MobiDB-lite"/>
    </source>
</evidence>
<dbReference type="PANTHER" id="PTHR23519">
    <property type="entry name" value="AUTOPHAGY-RELATED PROTEIN 22"/>
    <property type="match status" value="1"/>
</dbReference>
<dbReference type="InterPro" id="IPR044738">
    <property type="entry name" value="Atg22"/>
</dbReference>
<gene>
    <name evidence="12" type="ORF">ACRE_047040</name>
</gene>
<dbReference type="GO" id="GO:0005774">
    <property type="term" value="C:vacuolar membrane"/>
    <property type="evidence" value="ECO:0007669"/>
    <property type="project" value="UniProtKB-SubCell"/>
</dbReference>
<feature type="region of interest" description="Disordered" evidence="11">
    <location>
        <begin position="251"/>
        <end position="281"/>
    </location>
</feature>
<dbReference type="Proteomes" id="UP000029964">
    <property type="component" value="Unassembled WGS sequence"/>
</dbReference>
<dbReference type="CDD" id="cd17483">
    <property type="entry name" value="MFS_Atg22_like"/>
    <property type="match status" value="1"/>
</dbReference>
<dbReference type="Gene3D" id="1.20.1250.20">
    <property type="entry name" value="MFS general substrate transporter like domains"/>
    <property type="match status" value="1"/>
</dbReference>
<evidence type="ECO:0000313" key="12">
    <source>
        <dbReference type="EMBL" id="KFH44529.1"/>
    </source>
</evidence>
<feature type="transmembrane region" description="Helical" evidence="10">
    <location>
        <begin position="213"/>
        <end position="233"/>
    </location>
</feature>
<feature type="region of interest" description="Disordered" evidence="11">
    <location>
        <begin position="628"/>
        <end position="662"/>
    </location>
</feature>
<keyword evidence="13" id="KW-1185">Reference proteome</keyword>
<evidence type="ECO:0000256" key="7">
    <source>
        <dbReference type="ARBA" id="ARBA00022989"/>
    </source>
</evidence>
<feature type="transmembrane region" description="Helical" evidence="10">
    <location>
        <begin position="89"/>
        <end position="112"/>
    </location>
</feature>
<feature type="transmembrane region" description="Helical" evidence="10">
    <location>
        <begin position="157"/>
        <end position="177"/>
    </location>
</feature>
<keyword evidence="7 10" id="KW-1133">Transmembrane helix</keyword>
<dbReference type="HOGENOM" id="CLU_017518_1_1_1"/>
<feature type="transmembrane region" description="Helical" evidence="10">
    <location>
        <begin position="325"/>
        <end position="344"/>
    </location>
</feature>
<evidence type="ECO:0000256" key="8">
    <source>
        <dbReference type="ARBA" id="ARBA00023006"/>
    </source>
</evidence>
<evidence type="ECO:0000256" key="5">
    <source>
        <dbReference type="ARBA" id="ARBA00022692"/>
    </source>
</evidence>
<evidence type="ECO:0000256" key="2">
    <source>
        <dbReference type="ARBA" id="ARBA00006978"/>
    </source>
</evidence>
<comment type="similarity">
    <text evidence="2 10">Belongs to the ATG22 family.</text>
</comment>
<proteinExistence type="inferred from homology"/>
<organism evidence="12 13">
    <name type="scientific">Hapsidospora chrysogenum (strain ATCC 11550 / CBS 779.69 / DSM 880 / IAM 14645 / JCM 23072 / IMI 49137)</name>
    <name type="common">Acremonium chrysogenum</name>
    <dbReference type="NCBI Taxonomy" id="857340"/>
    <lineage>
        <taxon>Eukaryota</taxon>
        <taxon>Fungi</taxon>
        <taxon>Dikarya</taxon>
        <taxon>Ascomycota</taxon>
        <taxon>Pezizomycotina</taxon>
        <taxon>Sordariomycetes</taxon>
        <taxon>Hypocreomycetidae</taxon>
        <taxon>Hypocreales</taxon>
        <taxon>Bionectriaceae</taxon>
        <taxon>Hapsidospora</taxon>
    </lineage>
</organism>
<protein>
    <recommendedName>
        <fullName evidence="10">Autophagy-related protein</fullName>
    </recommendedName>
</protein>
<comment type="caution">
    <text evidence="12">The sequence shown here is derived from an EMBL/GenBank/DDBJ whole genome shotgun (WGS) entry which is preliminary data.</text>
</comment>
<dbReference type="GO" id="GO:0006914">
    <property type="term" value="P:autophagy"/>
    <property type="evidence" value="ECO:0007669"/>
    <property type="project" value="UniProtKB-KW"/>
</dbReference>
<feature type="compositionally biased region" description="Polar residues" evidence="11">
    <location>
        <begin position="634"/>
        <end position="652"/>
    </location>
</feature>
<evidence type="ECO:0000256" key="10">
    <source>
        <dbReference type="RuleBase" id="RU363073"/>
    </source>
</evidence>
<dbReference type="STRING" id="857340.A0A086T597"/>
<feature type="transmembrane region" description="Helical" evidence="10">
    <location>
        <begin position="452"/>
        <end position="472"/>
    </location>
</feature>
<keyword evidence="4 10" id="KW-0926">Vacuole</keyword>
<keyword evidence="8 10" id="KW-0072">Autophagy</keyword>
<feature type="transmembrane region" description="Helical" evidence="10">
    <location>
        <begin position="189"/>
        <end position="207"/>
    </location>
</feature>
<name>A0A086T597_HAPC1</name>
<sequence>MTPDLQPPRPPLHGKRHWSGLSILSRRSFTTSSFEADDERSSMDQDVMSSSRSSSTSPSDRRHQSAAAAAAPYPGYDGRPTSRKETTGWYMYAFASETYVICGIGSFIPILLESLARENGVLYSDPDTPCGSSDSKNKDDGQCVVYVLGIPISTASFAMYTFSISVLLQALLVVSISCAADHGNYRKKLLLTFAWIGSFSVMAYIFISKETYILGAILTIISNTSFGASFVLLNSFLPLLVRNHPDVLSAQQPQTPDLASSGLESRPLETSTGSLETDGPDISSPLLPDESLQASGLGLGGKATTREVLSKELELSTATSSKGMGIGYCAALFVQCVSIAILIAMNNTTWSQRVVLFLIGAWWAIFTIPAAMWLRPRPGPPLTQAHKGRLAGFAYLVYAWKSLFRTALLARRLVDIMLFLAGWFLLSDAIATTSSTAILFAKTTLHMRPWALGMINVITTLCGVIGAFGWSWVSRLLNLQPHQTILVCIALFELIPIYGLIGYLPFVREWGIFGLQQPWEMYPLAAIYGLVLGGLGAYCRSLYGELIPPGSEAAFYALYAITDKGSSVFGPAIVGAIIDKTGSIRPAFWFLAALVGFTAPLIYLIDVERGKREGERLARRIECLDTVDEADGPQDNSEAQSSLSGYENSDGYQDSPVRRSGD</sequence>
<accession>A0A086T597</accession>
<keyword evidence="9 10" id="KW-0472">Membrane</keyword>
<evidence type="ECO:0000256" key="6">
    <source>
        <dbReference type="ARBA" id="ARBA00022970"/>
    </source>
</evidence>
<feature type="transmembrane region" description="Helical" evidence="10">
    <location>
        <begin position="587"/>
        <end position="605"/>
    </location>
</feature>
<feature type="transmembrane region" description="Helical" evidence="10">
    <location>
        <begin position="416"/>
        <end position="440"/>
    </location>
</feature>
<dbReference type="PANTHER" id="PTHR23519:SF1">
    <property type="entry name" value="AUTOPHAGY-RELATED PROTEIN 22"/>
    <property type="match status" value="1"/>
</dbReference>
<dbReference type="SUPFAM" id="SSF103473">
    <property type="entry name" value="MFS general substrate transporter"/>
    <property type="match status" value="1"/>
</dbReference>
<feature type="compositionally biased region" description="Low complexity" evidence="11">
    <location>
        <begin position="44"/>
        <end position="58"/>
    </location>
</feature>
<dbReference type="Pfam" id="PF11700">
    <property type="entry name" value="ATG22"/>
    <property type="match status" value="1"/>
</dbReference>
<keyword evidence="5 10" id="KW-0812">Transmembrane</keyword>
<feature type="region of interest" description="Disordered" evidence="11">
    <location>
        <begin position="32"/>
        <end position="79"/>
    </location>
</feature>
<keyword evidence="3 10" id="KW-0813">Transport</keyword>
<feature type="transmembrane region" description="Helical" evidence="10">
    <location>
        <begin position="484"/>
        <end position="507"/>
    </location>
</feature>